<dbReference type="Proteomes" id="UP000295244">
    <property type="component" value="Unassembled WGS sequence"/>
</dbReference>
<dbReference type="EMBL" id="SKBU01000012">
    <property type="protein sequence ID" value="TCJ18297.1"/>
    <property type="molecule type" value="Genomic_DNA"/>
</dbReference>
<accession>A0A4R1BLU0</accession>
<gene>
    <name evidence="1" type="ORF">E0L93_06035</name>
</gene>
<sequence length="71" mass="8467">MLRWGRHLVFSMEHPFLKFAERGEGSYFKVERVLEPRPTGQFEATDPEEYRRLLREPGFLCVRAAKREVGR</sequence>
<dbReference type="RefSeq" id="WP_132689886.1">
    <property type="nucleotide sequence ID" value="NZ_SKBU01000012.1"/>
</dbReference>
<evidence type="ECO:0000313" key="2">
    <source>
        <dbReference type="Proteomes" id="UP000295244"/>
    </source>
</evidence>
<name>A0A4R1BLU0_9ACTN</name>
<dbReference type="AlphaFoldDB" id="A0A4R1BLU0"/>
<proteinExistence type="predicted"/>
<organism evidence="1 2">
    <name type="scientific">Rubrobacter taiwanensis</name>
    <dbReference type="NCBI Taxonomy" id="185139"/>
    <lineage>
        <taxon>Bacteria</taxon>
        <taxon>Bacillati</taxon>
        <taxon>Actinomycetota</taxon>
        <taxon>Rubrobacteria</taxon>
        <taxon>Rubrobacterales</taxon>
        <taxon>Rubrobacteraceae</taxon>
        <taxon>Rubrobacter</taxon>
    </lineage>
</organism>
<comment type="caution">
    <text evidence="1">The sequence shown here is derived from an EMBL/GenBank/DDBJ whole genome shotgun (WGS) entry which is preliminary data.</text>
</comment>
<reference evidence="1 2" key="1">
    <citation type="submission" date="2019-03" db="EMBL/GenBank/DDBJ databases">
        <title>Whole genome sequence of a novel Rubrobacter taiwanensis strain, isolated from Yellowstone National Park.</title>
        <authorList>
            <person name="Freed S."/>
            <person name="Ramaley R.F."/>
            <person name="Kyndt J.A."/>
        </authorList>
    </citation>
    <scope>NUCLEOTIDE SEQUENCE [LARGE SCALE GENOMIC DNA]</scope>
    <source>
        <strain evidence="1 2">Yellowstone</strain>
    </source>
</reference>
<protein>
    <submittedName>
        <fullName evidence="1">Uncharacterized protein</fullName>
    </submittedName>
</protein>
<evidence type="ECO:0000313" key="1">
    <source>
        <dbReference type="EMBL" id="TCJ18297.1"/>
    </source>
</evidence>
<keyword evidence="2" id="KW-1185">Reference proteome</keyword>
<dbReference type="OrthoDB" id="9777830at2"/>